<feature type="compositionally biased region" description="Polar residues" evidence="3">
    <location>
        <begin position="260"/>
        <end position="286"/>
    </location>
</feature>
<name>A0A915E1K9_9BILA</name>
<dbReference type="Gene3D" id="2.30.30.40">
    <property type="entry name" value="SH3 Domains"/>
    <property type="match status" value="3"/>
</dbReference>
<dbReference type="Pfam" id="PF00018">
    <property type="entry name" value="SH3_1"/>
    <property type="match status" value="3"/>
</dbReference>
<evidence type="ECO:0000256" key="3">
    <source>
        <dbReference type="SAM" id="MobiDB-lite"/>
    </source>
</evidence>
<dbReference type="SUPFAM" id="SSF50044">
    <property type="entry name" value="SH3-domain"/>
    <property type="match status" value="3"/>
</dbReference>
<feature type="region of interest" description="Disordered" evidence="3">
    <location>
        <begin position="958"/>
        <end position="990"/>
    </location>
</feature>
<dbReference type="PANTHER" id="PTHR22834">
    <property type="entry name" value="NUCLEAR FUSION PROTEIN FUS2"/>
    <property type="match status" value="1"/>
</dbReference>
<evidence type="ECO:0000313" key="6">
    <source>
        <dbReference type="WBParaSite" id="jg25499"/>
    </source>
</evidence>
<feature type="domain" description="SH3" evidence="4">
    <location>
        <begin position="1069"/>
        <end position="1133"/>
    </location>
</feature>
<keyword evidence="1 2" id="KW-0728">SH3 domain</keyword>
<keyword evidence="5" id="KW-1185">Reference proteome</keyword>
<evidence type="ECO:0000256" key="1">
    <source>
        <dbReference type="ARBA" id="ARBA00022443"/>
    </source>
</evidence>
<evidence type="ECO:0000313" key="5">
    <source>
        <dbReference type="Proteomes" id="UP000887574"/>
    </source>
</evidence>
<dbReference type="SMART" id="SM00326">
    <property type="entry name" value="SH3"/>
    <property type="match status" value="3"/>
</dbReference>
<proteinExistence type="predicted"/>
<sequence length="1133" mass="128564">MVEHNTTSTNNPTISATYDFPCSNDLGTSVDENRPYCRALYNFQGEYENELSFLAGEIIYLTAKMNEEWLEGESQTNGFTGIFPASFVEVVVDLEPVPSSDPDNTPNQNTMHNLSTSGVASVLHDFTGRYEDELSAKAGDSLKVVEIIDENWVRCQNLANNEVGIVPQGFLQIFLDNERSSFIANNATFRNSEEVKEVDWNEEVINWQTKPRESPRLPAVQPFNVLDFEAFDVGQVKKRKQAPSRPPPPKDVSPEKQGSPRKSNGPKNESNNDLVRSFPPTSQPLNTGAGVLKSNGTDVKEKVVQDLLSTEITYLFDLDACNLLLDDTNKQILTNGLPLLKALSQKLIDNLNFEKSKPPELQCYGQMFMEMKEQFFSTFSCHCRCVEQISQILENNVDSSLQEALNKCFCVKTNSTMFKIPLYVGELLKNTAINHIDHPKLMESLKQLGNLASKMNECKRRKELIKKYKGNQQLTLAERISRINMHSLVKKSNRLKYRISSTMGLNNIKDSEFDYLISLLDAAERRVCKLLYCAQLYKKNVEFSLKKNEESYKGVCPPQDEEALKAFAKMFRTLDKIAKEYVQMFEVSIINEGKQLVRRDYTKLIHKRCDKLADYENAMAINRNSEEVEMRRNEYEALNNQVKGNLPKLVSTINKKVVDLIHKIHAFDEQFLRRMDTWFRQERAEKIRRLTPNAQPFEYFFTMVQKQRFVEIDKLLRFKTGLEQKPSVSNRTSFRASLRLGRKSPALTMGSRTQTVKERDALIKIMKAQGRVQDLRKVRLEYTTDNMRLAANDIVIIKEHKAGSCLCDNGVVLDYVPLDYLLPYDDTFYPSYRPTSLPAFIELGQSSANAKNGKASSPSVQASHQFSSLIEPKPAARDQKKPQVNDNLIGMENIFEKNILHLQTVFRLEESLIDLSSPEKQPVTSGASKPVYMLGQSSEDPLEDVFKLVQYDQEPRSARVDFRSNVPNSQFSSQLTQPSTTSSQPDFYASSKEDPFAELFRSAINTPLSKIKRESPAPEIPRRPDSSESPLPSIEPSKEEAASIPLIPVRLAPLPPLPQAVQMAELSTPPKDQFKAGYDFSPEGQDNNQIGICEGEALEVIQRHDDAGNGEWWMVRKRDGRSGYVPAAYLLQS</sequence>
<dbReference type="Gene3D" id="1.20.900.10">
    <property type="entry name" value="Dbl homology (DH) domain"/>
    <property type="match status" value="1"/>
</dbReference>
<dbReference type="PANTHER" id="PTHR22834:SF20">
    <property type="entry name" value="SH3 DOMAIN-CONTAINING PROTEIN"/>
    <property type="match status" value="1"/>
</dbReference>
<organism evidence="5 6">
    <name type="scientific">Ditylenchus dipsaci</name>
    <dbReference type="NCBI Taxonomy" id="166011"/>
    <lineage>
        <taxon>Eukaryota</taxon>
        <taxon>Metazoa</taxon>
        <taxon>Ecdysozoa</taxon>
        <taxon>Nematoda</taxon>
        <taxon>Chromadorea</taxon>
        <taxon>Rhabditida</taxon>
        <taxon>Tylenchina</taxon>
        <taxon>Tylenchomorpha</taxon>
        <taxon>Sphaerularioidea</taxon>
        <taxon>Anguinidae</taxon>
        <taxon>Anguininae</taxon>
        <taxon>Ditylenchus</taxon>
    </lineage>
</organism>
<feature type="region of interest" description="Disordered" evidence="3">
    <location>
        <begin position="236"/>
        <end position="293"/>
    </location>
</feature>
<protein>
    <submittedName>
        <fullName evidence="6">SH3 domain-containing protein</fullName>
    </submittedName>
</protein>
<dbReference type="SUPFAM" id="SSF103657">
    <property type="entry name" value="BAR/IMD domain-like"/>
    <property type="match status" value="1"/>
</dbReference>
<dbReference type="AlphaFoldDB" id="A0A915E1K9"/>
<dbReference type="InterPro" id="IPR001452">
    <property type="entry name" value="SH3_domain"/>
</dbReference>
<feature type="domain" description="SH3" evidence="4">
    <location>
        <begin position="32"/>
        <end position="93"/>
    </location>
</feature>
<feature type="compositionally biased region" description="Low complexity" evidence="3">
    <location>
        <begin position="969"/>
        <end position="984"/>
    </location>
</feature>
<dbReference type="InterPro" id="IPR027267">
    <property type="entry name" value="AH/BAR_dom_sf"/>
</dbReference>
<dbReference type="WBParaSite" id="jg25499">
    <property type="protein sequence ID" value="jg25499"/>
    <property type="gene ID" value="jg25499"/>
</dbReference>
<dbReference type="Pfam" id="PF00621">
    <property type="entry name" value="RhoGEF"/>
    <property type="match status" value="1"/>
</dbReference>
<dbReference type="GO" id="GO:0005737">
    <property type="term" value="C:cytoplasm"/>
    <property type="evidence" value="ECO:0007669"/>
    <property type="project" value="TreeGrafter"/>
</dbReference>
<dbReference type="SUPFAM" id="SSF48065">
    <property type="entry name" value="DBL homology domain (DH-domain)"/>
    <property type="match status" value="1"/>
</dbReference>
<dbReference type="PROSITE" id="PS50002">
    <property type="entry name" value="SH3"/>
    <property type="match status" value="3"/>
</dbReference>
<dbReference type="Gene3D" id="1.20.1270.60">
    <property type="entry name" value="Arfaptin homology (AH) domain/BAR domain"/>
    <property type="match status" value="1"/>
</dbReference>
<evidence type="ECO:0000259" key="4">
    <source>
        <dbReference type="PROSITE" id="PS50002"/>
    </source>
</evidence>
<reference evidence="6" key="1">
    <citation type="submission" date="2022-11" db="UniProtKB">
        <authorList>
            <consortium name="WormBaseParasite"/>
        </authorList>
    </citation>
    <scope>IDENTIFICATION</scope>
</reference>
<feature type="region of interest" description="Disordered" evidence="3">
    <location>
        <begin position="1007"/>
        <end position="1040"/>
    </location>
</feature>
<dbReference type="InterPro" id="IPR035899">
    <property type="entry name" value="DBL_dom_sf"/>
</dbReference>
<dbReference type="InterPro" id="IPR051492">
    <property type="entry name" value="Dynamin-Rho_GEF"/>
</dbReference>
<feature type="domain" description="SH3" evidence="4">
    <location>
        <begin position="115"/>
        <end position="176"/>
    </location>
</feature>
<dbReference type="Proteomes" id="UP000887574">
    <property type="component" value="Unplaced"/>
</dbReference>
<accession>A0A915E1K9</accession>
<feature type="compositionally biased region" description="Basic and acidic residues" evidence="3">
    <location>
        <begin position="1011"/>
        <end position="1026"/>
    </location>
</feature>
<dbReference type="GO" id="GO:0005085">
    <property type="term" value="F:guanyl-nucleotide exchange factor activity"/>
    <property type="evidence" value="ECO:0007669"/>
    <property type="project" value="InterPro"/>
</dbReference>
<evidence type="ECO:0000256" key="2">
    <source>
        <dbReference type="PROSITE-ProRule" id="PRU00192"/>
    </source>
</evidence>
<feature type="region of interest" description="Disordered" evidence="3">
    <location>
        <begin position="851"/>
        <end position="881"/>
    </location>
</feature>
<dbReference type="InterPro" id="IPR036028">
    <property type="entry name" value="SH3-like_dom_sf"/>
</dbReference>
<dbReference type="InterPro" id="IPR000219">
    <property type="entry name" value="DH_dom"/>
</dbReference>